<evidence type="ECO:0000313" key="2">
    <source>
        <dbReference type="EMBL" id="MEA1607205.1"/>
    </source>
</evidence>
<feature type="transmembrane region" description="Helical" evidence="1">
    <location>
        <begin position="35"/>
        <end position="59"/>
    </location>
</feature>
<reference evidence="2 3" key="1">
    <citation type="submission" date="2023-12" db="EMBL/GenBank/DDBJ databases">
        <title>Pseudomonas sp. T5W1.</title>
        <authorList>
            <person name="Maltman C."/>
        </authorList>
    </citation>
    <scope>NUCLEOTIDE SEQUENCE [LARGE SCALE GENOMIC DNA]</scope>
    <source>
        <strain evidence="2 3">T5W1</strain>
    </source>
</reference>
<gene>
    <name evidence="2" type="ORF">SOP97_15505</name>
</gene>
<keyword evidence="1" id="KW-1133">Transmembrane helix</keyword>
<name>A0ABU5PC58_9PSED</name>
<sequence length="94" mass="10311">MNNRYSAFDIIVMIGFALIIAALGTTIFIENAEPFDILISLGAWIIVSFFILVFVHGTIRGVPRRKIKIPKGLAVLTFGISGVLFLSAWLVSNT</sequence>
<feature type="transmembrane region" description="Helical" evidence="1">
    <location>
        <begin position="7"/>
        <end position="29"/>
    </location>
</feature>
<dbReference type="RefSeq" id="WP_322950032.1">
    <property type="nucleotide sequence ID" value="NZ_JAYEET010000046.1"/>
</dbReference>
<comment type="caution">
    <text evidence="2">The sequence shown here is derived from an EMBL/GenBank/DDBJ whole genome shotgun (WGS) entry which is preliminary data.</text>
</comment>
<organism evidence="2 3">
    <name type="scientific">Pseudomonas spirodelae</name>
    <dbReference type="NCBI Taxonomy" id="3101751"/>
    <lineage>
        <taxon>Bacteria</taxon>
        <taxon>Pseudomonadati</taxon>
        <taxon>Pseudomonadota</taxon>
        <taxon>Gammaproteobacteria</taxon>
        <taxon>Pseudomonadales</taxon>
        <taxon>Pseudomonadaceae</taxon>
        <taxon>Pseudomonas</taxon>
    </lineage>
</organism>
<keyword evidence="3" id="KW-1185">Reference proteome</keyword>
<dbReference type="Proteomes" id="UP001292571">
    <property type="component" value="Unassembled WGS sequence"/>
</dbReference>
<keyword evidence="1" id="KW-0812">Transmembrane</keyword>
<feature type="transmembrane region" description="Helical" evidence="1">
    <location>
        <begin position="71"/>
        <end position="91"/>
    </location>
</feature>
<protein>
    <submittedName>
        <fullName evidence="2">Uncharacterized protein</fullName>
    </submittedName>
</protein>
<evidence type="ECO:0000256" key="1">
    <source>
        <dbReference type="SAM" id="Phobius"/>
    </source>
</evidence>
<keyword evidence="1" id="KW-0472">Membrane</keyword>
<dbReference type="EMBL" id="JAYEET010000046">
    <property type="protein sequence ID" value="MEA1607205.1"/>
    <property type="molecule type" value="Genomic_DNA"/>
</dbReference>
<accession>A0ABU5PC58</accession>
<evidence type="ECO:0000313" key="3">
    <source>
        <dbReference type="Proteomes" id="UP001292571"/>
    </source>
</evidence>
<proteinExistence type="predicted"/>